<name>A0AAU9QUS2_9VIBR</name>
<dbReference type="Proteomes" id="UP001295462">
    <property type="component" value="Unassembled WGS sequence"/>
</dbReference>
<sequence>MTVDRNVSVILSTMINCHNECSSFAGVALYQLKTAEYYHNNNNFKLTMVNLEPFKDLSHLEAYKSVLRCKHTTQIALSLLIRSNDAFI</sequence>
<proteinExistence type="predicted"/>
<dbReference type="AlphaFoldDB" id="A0AAU9QUS2"/>
<evidence type="ECO:0000313" key="2">
    <source>
        <dbReference type="Proteomes" id="UP001295462"/>
    </source>
</evidence>
<gene>
    <name evidence="1" type="ORF">THF1A12_50224</name>
</gene>
<dbReference type="EMBL" id="CAKMUD010000105">
    <property type="protein sequence ID" value="CAH1601801.1"/>
    <property type="molecule type" value="Genomic_DNA"/>
</dbReference>
<evidence type="ECO:0000313" key="1">
    <source>
        <dbReference type="EMBL" id="CAH1601801.1"/>
    </source>
</evidence>
<organism evidence="1 2">
    <name type="scientific">Vibrio jasicida</name>
    <dbReference type="NCBI Taxonomy" id="766224"/>
    <lineage>
        <taxon>Bacteria</taxon>
        <taxon>Pseudomonadati</taxon>
        <taxon>Pseudomonadota</taxon>
        <taxon>Gammaproteobacteria</taxon>
        <taxon>Vibrionales</taxon>
        <taxon>Vibrionaceae</taxon>
        <taxon>Vibrio</taxon>
    </lineage>
</organism>
<reference evidence="1" key="1">
    <citation type="submission" date="2022-01" db="EMBL/GenBank/DDBJ databases">
        <authorList>
            <person name="Lagorce A."/>
        </authorList>
    </citation>
    <scope>NUCLEOTIDE SEQUENCE</scope>
    <source>
        <strain evidence="1">Th15_F1_A12</strain>
    </source>
</reference>
<accession>A0AAU9QUS2</accession>
<comment type="caution">
    <text evidence="1">The sequence shown here is derived from an EMBL/GenBank/DDBJ whole genome shotgun (WGS) entry which is preliminary data.</text>
</comment>
<protein>
    <submittedName>
        <fullName evidence="1">Uncharacterized protein</fullName>
    </submittedName>
</protein>